<dbReference type="SUPFAM" id="SSF53474">
    <property type="entry name" value="alpha/beta-Hydrolases"/>
    <property type="match status" value="1"/>
</dbReference>
<dbReference type="InterPro" id="IPR050261">
    <property type="entry name" value="FrsA_esterase"/>
</dbReference>
<dbReference type="Pfam" id="PF00326">
    <property type="entry name" value="Peptidase_S9"/>
    <property type="match status" value="1"/>
</dbReference>
<keyword evidence="4" id="KW-1185">Reference proteome</keyword>
<evidence type="ECO:0000313" key="4">
    <source>
        <dbReference type="Proteomes" id="UP000078386"/>
    </source>
</evidence>
<dbReference type="AlphaFoldDB" id="A0A1B7JQS1"/>
<dbReference type="GO" id="GO:0008236">
    <property type="term" value="F:serine-type peptidase activity"/>
    <property type="evidence" value="ECO:0007669"/>
    <property type="project" value="InterPro"/>
</dbReference>
<organism evidence="3 4">
    <name type="scientific">Kluyvera georgiana ATCC 51603</name>
    <dbReference type="NCBI Taxonomy" id="1354264"/>
    <lineage>
        <taxon>Bacteria</taxon>
        <taxon>Pseudomonadati</taxon>
        <taxon>Pseudomonadota</taxon>
        <taxon>Gammaproteobacteria</taxon>
        <taxon>Enterobacterales</taxon>
        <taxon>Enterobacteriaceae</taxon>
        <taxon>Kluyvera</taxon>
    </lineage>
</organism>
<evidence type="ECO:0000313" key="3">
    <source>
        <dbReference type="EMBL" id="OAT50044.1"/>
    </source>
</evidence>
<feature type="domain" description="Peptidase S9 prolyl oligopeptidase catalytic" evidence="2">
    <location>
        <begin position="50"/>
        <end position="241"/>
    </location>
</feature>
<dbReference type="GO" id="GO:0006508">
    <property type="term" value="P:proteolysis"/>
    <property type="evidence" value="ECO:0007669"/>
    <property type="project" value="InterPro"/>
</dbReference>
<evidence type="ECO:0000256" key="1">
    <source>
        <dbReference type="ARBA" id="ARBA00022801"/>
    </source>
</evidence>
<protein>
    <submittedName>
        <fullName evidence="3">YjfP family protein</fullName>
    </submittedName>
</protein>
<dbReference type="Gene3D" id="3.40.50.1820">
    <property type="entry name" value="alpha/beta hydrolase"/>
    <property type="match status" value="1"/>
</dbReference>
<dbReference type="EMBL" id="LXEU01000066">
    <property type="protein sequence ID" value="OAT50044.1"/>
    <property type="molecule type" value="Genomic_DNA"/>
</dbReference>
<dbReference type="InterPro" id="IPR029058">
    <property type="entry name" value="AB_hydrolase_fold"/>
</dbReference>
<dbReference type="PANTHER" id="PTHR22946:SF9">
    <property type="entry name" value="POLYKETIDE TRANSFERASE AF380"/>
    <property type="match status" value="1"/>
</dbReference>
<reference evidence="3 4" key="1">
    <citation type="submission" date="2016-04" db="EMBL/GenBank/DDBJ databases">
        <title>ATOL: Assembling a taxonomically balanced genome-scale reconstruction of the evolutionary history of the Enterobacteriaceae.</title>
        <authorList>
            <person name="Plunkett G.III."/>
            <person name="Neeno-Eckwall E.C."/>
            <person name="Glasner J.D."/>
            <person name="Perna N.T."/>
        </authorList>
    </citation>
    <scope>NUCLEOTIDE SEQUENCE [LARGE SCALE GENOMIC DNA]</scope>
    <source>
        <strain evidence="3 4">ATCC 51603</strain>
    </source>
</reference>
<accession>A0A1B7JQS1</accession>
<proteinExistence type="predicted"/>
<dbReference type="Proteomes" id="UP000078386">
    <property type="component" value="Unassembled WGS sequence"/>
</dbReference>
<name>A0A1B7JQS1_9ENTR</name>
<sequence length="242" mass="26746">MIELETRTLAGQQVLHAWPKGGAEKTLPTIVFYHGFTSSNLVYSYFAVALAQGGFRVVMPNAAEHGERFNGDGAERLQHFWQILLQNFTEFPALRDALLASGMVSEGRLAVAGASMGGMTALGLMTHHPELKCVASLMGSGYFTELSATLFPPQPQQRERLMAPLAKWDVGHQLARLSDRPLLLWHGEEDDVVPAGETFRLQQALRDAGLNTHLTCLWQAGVRHRITPEALDSTVAFFRQHL</sequence>
<dbReference type="PANTHER" id="PTHR22946">
    <property type="entry name" value="DIENELACTONE HYDROLASE DOMAIN-CONTAINING PROTEIN-RELATED"/>
    <property type="match status" value="1"/>
</dbReference>
<dbReference type="NCBIfam" id="NF007857">
    <property type="entry name" value="PRK10566.1"/>
    <property type="match status" value="1"/>
</dbReference>
<keyword evidence="1" id="KW-0378">Hydrolase</keyword>
<comment type="caution">
    <text evidence="3">The sequence shown here is derived from an EMBL/GenBank/DDBJ whole genome shotgun (WGS) entry which is preliminary data.</text>
</comment>
<evidence type="ECO:0000259" key="2">
    <source>
        <dbReference type="Pfam" id="PF00326"/>
    </source>
</evidence>
<dbReference type="InterPro" id="IPR001375">
    <property type="entry name" value="Peptidase_S9_cat"/>
</dbReference>
<dbReference type="GO" id="GO:0052689">
    <property type="term" value="F:carboxylic ester hydrolase activity"/>
    <property type="evidence" value="ECO:0007669"/>
    <property type="project" value="UniProtKB-ARBA"/>
</dbReference>
<gene>
    <name evidence="3" type="ORF">M989_03208</name>
</gene>
<dbReference type="PATRIC" id="fig|1354264.4.peg.3343"/>
<dbReference type="RefSeq" id="WP_064546884.1">
    <property type="nucleotide sequence ID" value="NZ_LXEU01000066.1"/>
</dbReference>